<evidence type="ECO:0000256" key="6">
    <source>
        <dbReference type="ARBA" id="ARBA00022737"/>
    </source>
</evidence>
<dbReference type="NCBIfam" id="TIGR02349">
    <property type="entry name" value="DnaJ_bact"/>
    <property type="match status" value="1"/>
</dbReference>
<keyword evidence="8 11" id="KW-0862">Zinc</keyword>
<dbReference type="Gene3D" id="2.60.260.20">
    <property type="entry name" value="Urease metallochaperone UreE, N-terminal domain"/>
    <property type="match status" value="2"/>
</dbReference>
<feature type="binding site" evidence="11">
    <location>
        <position position="149"/>
    </location>
    <ligand>
        <name>Zn(2+)</name>
        <dbReference type="ChEBI" id="CHEBI:29105"/>
        <label>2</label>
    </ligand>
</feature>
<evidence type="ECO:0000256" key="11">
    <source>
        <dbReference type="HAMAP-Rule" id="MF_01152"/>
    </source>
</evidence>
<comment type="function">
    <text evidence="11">Participates actively in the response to hyperosmotic and heat shock by preventing the aggregation of stress-denatured proteins and by disaggregating proteins, also in an autonomous, DnaK-independent fashion. Unfolded proteins bind initially to DnaJ; upon interaction with the DnaJ-bound protein, DnaK hydrolyzes its bound ATP, resulting in the formation of a stable complex. GrpE releases ADP from DnaK; ATP binding to DnaK triggers the release of the substrate protein, thus completing the reaction cycle. Several rounds of ATP-dependent interactions between DnaJ, DnaK and GrpE are required for fully efficient folding. Also involved, together with DnaK and GrpE, in the DNA replication of plasmids through activation of initiation proteins.</text>
</comment>
<dbReference type="FunFam" id="2.60.260.20:FF:000004">
    <property type="entry name" value="Molecular chaperone DnaJ"/>
    <property type="match status" value="1"/>
</dbReference>
<evidence type="ECO:0000256" key="1">
    <source>
        <dbReference type="ARBA" id="ARBA00004496"/>
    </source>
</evidence>
<dbReference type="SMART" id="SM00271">
    <property type="entry name" value="DnaJ"/>
    <property type="match status" value="1"/>
</dbReference>
<dbReference type="AlphaFoldDB" id="A0A937HVK7"/>
<evidence type="ECO:0000256" key="2">
    <source>
        <dbReference type="ARBA" id="ARBA00011738"/>
    </source>
</evidence>
<comment type="domain">
    <text evidence="11">The J domain is necessary and sufficient to stimulate DnaK ATPase activity. Zinc center 1 plays an important role in the autonomous, DnaK-independent chaperone activity of DnaJ. Zinc center 2 is essential for interaction with DnaK and for DnaJ activity.</text>
</comment>
<evidence type="ECO:0000256" key="9">
    <source>
        <dbReference type="ARBA" id="ARBA00023016"/>
    </source>
</evidence>
<dbReference type="InterPro" id="IPR012724">
    <property type="entry name" value="DnaJ"/>
</dbReference>
<dbReference type="InterPro" id="IPR001305">
    <property type="entry name" value="HSP_DnaJ_Cys-rich_dom"/>
</dbReference>
<keyword evidence="9 11" id="KW-0346">Stress response</keyword>
<keyword evidence="6 11" id="KW-0677">Repeat</keyword>
<dbReference type="NCBIfam" id="NF008035">
    <property type="entry name" value="PRK10767.1"/>
    <property type="match status" value="1"/>
</dbReference>
<keyword evidence="7 11" id="KW-0863">Zinc-finger</keyword>
<proteinExistence type="inferred from homology"/>
<dbReference type="InterPro" id="IPR002939">
    <property type="entry name" value="DnaJ_C"/>
</dbReference>
<dbReference type="InterPro" id="IPR008971">
    <property type="entry name" value="HSP40/DnaJ_pept-bd"/>
</dbReference>
<organism evidence="15 16">
    <name type="scientific">SAR86 cluster bacterium</name>
    <dbReference type="NCBI Taxonomy" id="2030880"/>
    <lineage>
        <taxon>Bacteria</taxon>
        <taxon>Pseudomonadati</taxon>
        <taxon>Pseudomonadota</taxon>
        <taxon>Gammaproteobacteria</taxon>
        <taxon>SAR86 cluster</taxon>
    </lineage>
</organism>
<evidence type="ECO:0000256" key="10">
    <source>
        <dbReference type="ARBA" id="ARBA00023186"/>
    </source>
</evidence>
<dbReference type="InterPro" id="IPR036410">
    <property type="entry name" value="HSP_DnaJ_Cys-rich_dom_sf"/>
</dbReference>
<keyword evidence="4 11" id="KW-0235">DNA replication</keyword>
<evidence type="ECO:0000256" key="8">
    <source>
        <dbReference type="ARBA" id="ARBA00022833"/>
    </source>
</evidence>
<dbReference type="PRINTS" id="PR00625">
    <property type="entry name" value="JDOMAIN"/>
</dbReference>
<evidence type="ECO:0000256" key="5">
    <source>
        <dbReference type="ARBA" id="ARBA00022723"/>
    </source>
</evidence>
<dbReference type="GO" id="GO:0042026">
    <property type="term" value="P:protein refolding"/>
    <property type="evidence" value="ECO:0007669"/>
    <property type="project" value="TreeGrafter"/>
</dbReference>
<dbReference type="CDD" id="cd10719">
    <property type="entry name" value="DnaJ_zf"/>
    <property type="match status" value="1"/>
</dbReference>
<comment type="cofactor">
    <cofactor evidence="11">
        <name>Zn(2+)</name>
        <dbReference type="ChEBI" id="CHEBI:29105"/>
    </cofactor>
    <text evidence="11">Binds 2 Zn(2+) ions per monomer.</text>
</comment>
<reference evidence="15" key="1">
    <citation type="submission" date="2020-10" db="EMBL/GenBank/DDBJ databases">
        <title>Microbiome of the Black Sea water column analyzed by genome centric metagenomics.</title>
        <authorList>
            <person name="Cabello-Yeves P.J."/>
            <person name="Callieri C."/>
            <person name="Picazo A."/>
            <person name="Mehrshad M."/>
            <person name="Haro-Moreno J.M."/>
            <person name="Roda-Garcia J."/>
            <person name="Dzembekova N."/>
            <person name="Slabakova V."/>
            <person name="Slabakova N."/>
            <person name="Moncheva S."/>
            <person name="Rodriguez-Valera F."/>
        </authorList>
    </citation>
    <scope>NUCLEOTIDE SEQUENCE</scope>
    <source>
        <strain evidence="15">BS307-5m-G49</strain>
    </source>
</reference>
<dbReference type="GO" id="GO:0051082">
    <property type="term" value="F:unfolded protein binding"/>
    <property type="evidence" value="ECO:0007669"/>
    <property type="project" value="UniProtKB-UniRule"/>
</dbReference>
<evidence type="ECO:0000313" key="16">
    <source>
        <dbReference type="Proteomes" id="UP000744438"/>
    </source>
</evidence>
<gene>
    <name evidence="11 15" type="primary">dnaJ</name>
    <name evidence="15" type="ORF">ISQ63_00585</name>
</gene>
<dbReference type="Pfam" id="PF00684">
    <property type="entry name" value="DnaJ_CXXCXGXG"/>
    <property type="match status" value="1"/>
</dbReference>
<dbReference type="Pfam" id="PF00226">
    <property type="entry name" value="DnaJ"/>
    <property type="match status" value="1"/>
</dbReference>
<evidence type="ECO:0000256" key="12">
    <source>
        <dbReference type="PROSITE-ProRule" id="PRU00546"/>
    </source>
</evidence>
<dbReference type="PROSITE" id="PS51188">
    <property type="entry name" value="ZF_CR"/>
    <property type="match status" value="1"/>
</dbReference>
<dbReference type="PANTHER" id="PTHR43096">
    <property type="entry name" value="DNAJ HOMOLOG 1, MITOCHONDRIAL-RELATED"/>
    <property type="match status" value="1"/>
</dbReference>
<dbReference type="GO" id="GO:0006260">
    <property type="term" value="P:DNA replication"/>
    <property type="evidence" value="ECO:0007669"/>
    <property type="project" value="UniProtKB-KW"/>
</dbReference>
<comment type="caution">
    <text evidence="15">The sequence shown here is derived from an EMBL/GenBank/DDBJ whole genome shotgun (WGS) entry which is preliminary data.</text>
</comment>
<dbReference type="EMBL" id="JADHQC010000001">
    <property type="protein sequence ID" value="MBL6811360.1"/>
    <property type="molecule type" value="Genomic_DNA"/>
</dbReference>
<feature type="binding site" evidence="11">
    <location>
        <position position="152"/>
    </location>
    <ligand>
        <name>Zn(2+)</name>
        <dbReference type="ChEBI" id="CHEBI:29105"/>
        <label>2</label>
    </ligand>
</feature>
<keyword evidence="5 11" id="KW-0479">Metal-binding</keyword>
<feature type="zinc finger region" description="CR-type" evidence="12">
    <location>
        <begin position="112"/>
        <end position="197"/>
    </location>
</feature>
<dbReference type="InterPro" id="IPR036869">
    <property type="entry name" value="J_dom_sf"/>
</dbReference>
<dbReference type="FunFam" id="1.10.287.110:FF:000031">
    <property type="entry name" value="Molecular chaperone DnaJ"/>
    <property type="match status" value="1"/>
</dbReference>
<evidence type="ECO:0000313" key="15">
    <source>
        <dbReference type="EMBL" id="MBL6811360.1"/>
    </source>
</evidence>
<evidence type="ECO:0000259" key="14">
    <source>
        <dbReference type="PROSITE" id="PS51188"/>
    </source>
</evidence>
<dbReference type="PROSITE" id="PS50076">
    <property type="entry name" value="DNAJ_2"/>
    <property type="match status" value="1"/>
</dbReference>
<dbReference type="GO" id="GO:0009408">
    <property type="term" value="P:response to heat"/>
    <property type="evidence" value="ECO:0007669"/>
    <property type="project" value="InterPro"/>
</dbReference>
<evidence type="ECO:0000256" key="4">
    <source>
        <dbReference type="ARBA" id="ARBA00022705"/>
    </source>
</evidence>
<dbReference type="SUPFAM" id="SSF57938">
    <property type="entry name" value="DnaJ/Hsp40 cysteine-rich domain"/>
    <property type="match status" value="1"/>
</dbReference>
<feature type="binding site" evidence="11">
    <location>
        <position position="174"/>
    </location>
    <ligand>
        <name>Zn(2+)</name>
        <dbReference type="ChEBI" id="CHEBI:29105"/>
        <label>2</label>
    </ligand>
</feature>
<dbReference type="InterPro" id="IPR001623">
    <property type="entry name" value="DnaJ_domain"/>
</dbReference>
<dbReference type="Pfam" id="PF01556">
    <property type="entry name" value="DnaJ_C"/>
    <property type="match status" value="1"/>
</dbReference>
<dbReference type="SUPFAM" id="SSF46565">
    <property type="entry name" value="Chaperone J-domain"/>
    <property type="match status" value="1"/>
</dbReference>
<feature type="binding site" evidence="11">
    <location>
        <position position="171"/>
    </location>
    <ligand>
        <name>Zn(2+)</name>
        <dbReference type="ChEBI" id="CHEBI:29105"/>
        <label>2</label>
    </ligand>
</feature>
<dbReference type="GO" id="GO:0008270">
    <property type="term" value="F:zinc ion binding"/>
    <property type="evidence" value="ECO:0007669"/>
    <property type="project" value="UniProtKB-UniRule"/>
</dbReference>
<protein>
    <recommendedName>
        <fullName evidence="11">Chaperone protein DnaJ</fullName>
    </recommendedName>
</protein>
<dbReference type="CDD" id="cd06257">
    <property type="entry name" value="DnaJ"/>
    <property type="match status" value="1"/>
</dbReference>
<dbReference type="PANTHER" id="PTHR43096:SF48">
    <property type="entry name" value="CHAPERONE PROTEIN DNAJ"/>
    <property type="match status" value="1"/>
</dbReference>
<accession>A0A937HVK7</accession>
<comment type="subcellular location">
    <subcellularLocation>
        <location evidence="1 11">Cytoplasm</location>
    </subcellularLocation>
</comment>
<dbReference type="GO" id="GO:0005524">
    <property type="term" value="F:ATP binding"/>
    <property type="evidence" value="ECO:0007669"/>
    <property type="project" value="InterPro"/>
</dbReference>
<evidence type="ECO:0000256" key="7">
    <source>
        <dbReference type="ARBA" id="ARBA00022771"/>
    </source>
</evidence>
<name>A0A937HVK7_9GAMM</name>
<dbReference type="Gene3D" id="2.10.230.10">
    <property type="entry name" value="Heat shock protein DnaJ, cysteine-rich domain"/>
    <property type="match status" value="1"/>
</dbReference>
<comment type="caution">
    <text evidence="11">Lacks conserved residue(s) required for the propagation of feature annotation.</text>
</comment>
<sequence>MSKKDYYDVLGVSKSASKDELKKAYRKLAMKYHPDRNPDDSQAAEKFKELSEAYEILSDDQKRQTYDNFGHEGVNSSFSSSQGAADAFSDIFGDIFSDIFGGSSGGRASSRGADLSYNLEVSLEEAVFGKSLNIEIPSKERCNGLWNRCSYCGGAGVIRQQQGFFSMQQTCPHCRGEGEIHDKNCSKCNGSGFLSNNKKLSVKIPAGVDDGDRIRLSGEGELGRGGNRGDLYISINVKEHSIFERDGRHLYCEVPLDFVDAALGGSIEVPTLVGKAKIKIPSGTQSHKIFRLNGKGIKPLRGGSVGDILVRVIVEVPVNLNTQQKNLLNKFKENMSHENNSPLMSSWLNSAKAFFKNL</sequence>
<dbReference type="PROSITE" id="PS00636">
    <property type="entry name" value="DNAJ_1"/>
    <property type="match status" value="1"/>
</dbReference>
<keyword evidence="10 11" id="KW-0143">Chaperone</keyword>
<comment type="similarity">
    <text evidence="11">Belongs to the DnaJ family.</text>
</comment>
<dbReference type="HAMAP" id="MF_01152">
    <property type="entry name" value="DnaJ"/>
    <property type="match status" value="1"/>
</dbReference>
<comment type="subunit">
    <text evidence="2 11">Homodimer.</text>
</comment>
<dbReference type="Gene3D" id="1.10.287.110">
    <property type="entry name" value="DnaJ domain"/>
    <property type="match status" value="1"/>
</dbReference>
<feature type="domain" description="CR-type" evidence="14">
    <location>
        <begin position="112"/>
        <end position="197"/>
    </location>
</feature>
<dbReference type="GO" id="GO:0031072">
    <property type="term" value="F:heat shock protein binding"/>
    <property type="evidence" value="ECO:0007669"/>
    <property type="project" value="InterPro"/>
</dbReference>
<dbReference type="SUPFAM" id="SSF49493">
    <property type="entry name" value="HSP40/DnaJ peptide-binding domain"/>
    <property type="match status" value="2"/>
</dbReference>
<dbReference type="CDD" id="cd10747">
    <property type="entry name" value="DnaJ_C"/>
    <property type="match status" value="1"/>
</dbReference>
<dbReference type="GO" id="GO:0005737">
    <property type="term" value="C:cytoplasm"/>
    <property type="evidence" value="ECO:0007669"/>
    <property type="project" value="UniProtKB-SubCell"/>
</dbReference>
<evidence type="ECO:0000259" key="13">
    <source>
        <dbReference type="PROSITE" id="PS50076"/>
    </source>
</evidence>
<dbReference type="InterPro" id="IPR018253">
    <property type="entry name" value="DnaJ_domain_CS"/>
</dbReference>
<feature type="domain" description="J" evidence="13">
    <location>
        <begin position="5"/>
        <end position="70"/>
    </location>
</feature>
<evidence type="ECO:0000256" key="3">
    <source>
        <dbReference type="ARBA" id="ARBA00022490"/>
    </source>
</evidence>
<keyword evidence="3 11" id="KW-0963">Cytoplasm</keyword>
<dbReference type="Proteomes" id="UP000744438">
    <property type="component" value="Unassembled WGS sequence"/>
</dbReference>